<keyword evidence="4" id="KW-1185">Reference proteome</keyword>
<feature type="chain" id="PRO_5006132999" description="Lipoprotein" evidence="2">
    <location>
        <begin position="19"/>
        <end position="165"/>
    </location>
</feature>
<sequence>MNKKILFAVAVVALVQLACGPQIEVVNNTPDIVRLSVTFANRKFTISPEPGSTHMIDAVPGQYTAVVVPAAMWIDFAKSEEKAISQLLTDPESMTPEQIQQVADRMKKISENEQQLFKNAPDQATCANSTSDKENGRIEISGSADSNLSLYCTRVASSTAEPGSN</sequence>
<evidence type="ECO:0000313" key="4">
    <source>
        <dbReference type="Proteomes" id="UP000050430"/>
    </source>
</evidence>
<dbReference type="EMBL" id="LGCK01000006">
    <property type="protein sequence ID" value="KPL73496.1"/>
    <property type="molecule type" value="Genomic_DNA"/>
</dbReference>
<proteinExistence type="predicted"/>
<dbReference type="RefSeq" id="WP_062421972.1">
    <property type="nucleotide sequence ID" value="NZ_BBYA01000009.1"/>
</dbReference>
<organism evidence="3 4">
    <name type="scientific">Leptolinea tardivitalis</name>
    <dbReference type="NCBI Taxonomy" id="229920"/>
    <lineage>
        <taxon>Bacteria</taxon>
        <taxon>Bacillati</taxon>
        <taxon>Chloroflexota</taxon>
        <taxon>Anaerolineae</taxon>
        <taxon>Anaerolineales</taxon>
        <taxon>Anaerolineaceae</taxon>
        <taxon>Leptolinea</taxon>
    </lineage>
</organism>
<reference evidence="3 4" key="1">
    <citation type="submission" date="2015-07" db="EMBL/GenBank/DDBJ databases">
        <title>Genome sequence of Leptolinea tardivitalis DSM 16556.</title>
        <authorList>
            <person name="Hemp J."/>
            <person name="Ward L.M."/>
            <person name="Pace L.A."/>
            <person name="Fischer W.W."/>
        </authorList>
    </citation>
    <scope>NUCLEOTIDE SEQUENCE [LARGE SCALE GENOMIC DNA]</scope>
    <source>
        <strain evidence="3 4">YMTK-2</strain>
    </source>
</reference>
<gene>
    <name evidence="3" type="ORF">ADM99_04795</name>
</gene>
<name>A0A0P6XE99_9CHLR</name>
<evidence type="ECO:0000256" key="2">
    <source>
        <dbReference type="SAM" id="SignalP"/>
    </source>
</evidence>
<dbReference type="Proteomes" id="UP000050430">
    <property type="component" value="Unassembled WGS sequence"/>
</dbReference>
<keyword evidence="2" id="KW-0732">Signal</keyword>
<evidence type="ECO:0000256" key="1">
    <source>
        <dbReference type="SAM" id="MobiDB-lite"/>
    </source>
</evidence>
<comment type="caution">
    <text evidence="3">The sequence shown here is derived from an EMBL/GenBank/DDBJ whole genome shotgun (WGS) entry which is preliminary data.</text>
</comment>
<feature type="signal peptide" evidence="2">
    <location>
        <begin position="1"/>
        <end position="18"/>
    </location>
</feature>
<protein>
    <recommendedName>
        <fullName evidence="5">Lipoprotein</fullName>
    </recommendedName>
</protein>
<evidence type="ECO:0000313" key="3">
    <source>
        <dbReference type="EMBL" id="KPL73496.1"/>
    </source>
</evidence>
<evidence type="ECO:0008006" key="5">
    <source>
        <dbReference type="Google" id="ProtNLM"/>
    </source>
</evidence>
<feature type="region of interest" description="Disordered" evidence="1">
    <location>
        <begin position="122"/>
        <end position="141"/>
    </location>
</feature>
<dbReference type="AlphaFoldDB" id="A0A0P6XE99"/>
<accession>A0A0P6XE99</accession>